<protein>
    <recommendedName>
        <fullName evidence="3">DUF1795 domain-containing protein</fullName>
    </recommendedName>
</protein>
<dbReference type="AlphaFoldDB" id="A0A0G1S405"/>
<proteinExistence type="predicted"/>
<accession>A0A0G1S405</accession>
<name>A0A0G1S405_9BACT</name>
<organism evidence="1 2">
    <name type="scientific">Candidatus Amesbacteria bacterium GW2011_GWC1_47_15</name>
    <dbReference type="NCBI Taxonomy" id="1618364"/>
    <lineage>
        <taxon>Bacteria</taxon>
        <taxon>Candidatus Amesiibacteriota</taxon>
    </lineage>
</organism>
<sequence length="184" mass="20926">MARTILIIAAIAGFFILGYAVTSGKFNQSWNWQKKYLTEGSFSYKIPRGWKEEKKNDKNFDIRVEYSPANAGQMPGTTGQAAVTVASQREDEPPMSTQREFDAWYVAEKGTDEIDKIGSLEIGGRRAVKLGYEMKSQNGELLWSLTTWIREGDTNIYINTLGNGIWNKDDMKFHQQFSESLVFD</sequence>
<reference evidence="1 2" key="1">
    <citation type="journal article" date="2015" name="Nature">
        <title>rRNA introns, odd ribosomes, and small enigmatic genomes across a large radiation of phyla.</title>
        <authorList>
            <person name="Brown C.T."/>
            <person name="Hug L.A."/>
            <person name="Thomas B.C."/>
            <person name="Sharon I."/>
            <person name="Castelle C.J."/>
            <person name="Singh A."/>
            <person name="Wilkins M.J."/>
            <person name="Williams K.H."/>
            <person name="Banfield J.F."/>
        </authorList>
    </citation>
    <scope>NUCLEOTIDE SEQUENCE [LARGE SCALE GENOMIC DNA]</scope>
</reference>
<evidence type="ECO:0008006" key="3">
    <source>
        <dbReference type="Google" id="ProtNLM"/>
    </source>
</evidence>
<comment type="caution">
    <text evidence="1">The sequence shown here is derived from an EMBL/GenBank/DDBJ whole genome shotgun (WGS) entry which is preliminary data.</text>
</comment>
<gene>
    <name evidence="1" type="ORF">UX86_C0013G0024</name>
</gene>
<dbReference type="EMBL" id="LCNU01000013">
    <property type="protein sequence ID" value="KKU64097.1"/>
    <property type="molecule type" value="Genomic_DNA"/>
</dbReference>
<evidence type="ECO:0000313" key="2">
    <source>
        <dbReference type="Proteomes" id="UP000034502"/>
    </source>
</evidence>
<evidence type="ECO:0000313" key="1">
    <source>
        <dbReference type="EMBL" id="KKU64097.1"/>
    </source>
</evidence>
<dbReference type="Proteomes" id="UP000034502">
    <property type="component" value="Unassembled WGS sequence"/>
</dbReference>